<evidence type="ECO:0000313" key="1">
    <source>
        <dbReference type="EMBL" id="CAI8593751.1"/>
    </source>
</evidence>
<organism evidence="1 2">
    <name type="scientific">Vicia faba</name>
    <name type="common">Broad bean</name>
    <name type="synonym">Faba vulgaris</name>
    <dbReference type="NCBI Taxonomy" id="3906"/>
    <lineage>
        <taxon>Eukaryota</taxon>
        <taxon>Viridiplantae</taxon>
        <taxon>Streptophyta</taxon>
        <taxon>Embryophyta</taxon>
        <taxon>Tracheophyta</taxon>
        <taxon>Spermatophyta</taxon>
        <taxon>Magnoliopsida</taxon>
        <taxon>eudicotyledons</taxon>
        <taxon>Gunneridae</taxon>
        <taxon>Pentapetalae</taxon>
        <taxon>rosids</taxon>
        <taxon>fabids</taxon>
        <taxon>Fabales</taxon>
        <taxon>Fabaceae</taxon>
        <taxon>Papilionoideae</taxon>
        <taxon>50 kb inversion clade</taxon>
        <taxon>NPAAA clade</taxon>
        <taxon>Hologalegina</taxon>
        <taxon>IRL clade</taxon>
        <taxon>Fabeae</taxon>
        <taxon>Vicia</taxon>
    </lineage>
</organism>
<gene>
    <name evidence="1" type="ORF">VFH_I107280</name>
</gene>
<accession>A0AAV0Z783</accession>
<reference evidence="1 2" key="1">
    <citation type="submission" date="2023-01" db="EMBL/GenBank/DDBJ databases">
        <authorList>
            <person name="Kreplak J."/>
        </authorList>
    </citation>
    <scope>NUCLEOTIDE SEQUENCE [LARGE SCALE GENOMIC DNA]</scope>
</reference>
<dbReference type="AlphaFoldDB" id="A0AAV0Z783"/>
<proteinExistence type="predicted"/>
<evidence type="ECO:0000313" key="2">
    <source>
        <dbReference type="Proteomes" id="UP001157006"/>
    </source>
</evidence>
<sequence length="272" mass="31503">MSAITFYGNEETLEIIQEKRPNLPRLKHHGLDLKRSMQLQSWIGYFTLLRDPIFIVLVKEFWKYAKISDDGNTILSEIFRLPIDVTISSIVRVTGCVSSGVTIDEYQSYLSIVERFRVLHDSSVSYEPTNPGTLLPSAKTWFRFSLSNLHPQATARRTLSHDDIIFVFLLIHHFKINLPKTILIRLKHAIEISRTQTQSYIPYGRILSEIMIQDKIWELIKNNGPDNALVEERCARDDIRQKRPKPGWISIEIITDTIEAEQDSNIDLKPEN</sequence>
<dbReference type="EMBL" id="OX451735">
    <property type="protein sequence ID" value="CAI8593751.1"/>
    <property type="molecule type" value="Genomic_DNA"/>
</dbReference>
<dbReference type="Proteomes" id="UP001157006">
    <property type="component" value="Chromosome 1S"/>
</dbReference>
<keyword evidence="2" id="KW-1185">Reference proteome</keyword>
<protein>
    <submittedName>
        <fullName evidence="1">Uncharacterized protein</fullName>
    </submittedName>
</protein>
<name>A0AAV0Z783_VICFA</name>